<feature type="domain" description="Apple" evidence="3">
    <location>
        <begin position="1006"/>
        <end position="1093"/>
    </location>
</feature>
<evidence type="ECO:0000313" key="5">
    <source>
        <dbReference type="Proteomes" id="UP001162480"/>
    </source>
</evidence>
<dbReference type="PANTHER" id="PTHR36902:SF1">
    <property type="entry name" value="ENRICHED IN SURFACE-LABELED PROTEOME PROTEIN 9"/>
    <property type="match status" value="1"/>
</dbReference>
<evidence type="ECO:0000259" key="3">
    <source>
        <dbReference type="PROSITE" id="PS50948"/>
    </source>
</evidence>
<dbReference type="InterPro" id="IPR003609">
    <property type="entry name" value="Pan_app"/>
</dbReference>
<dbReference type="Pfam" id="PF00024">
    <property type="entry name" value="PAN_1"/>
    <property type="match status" value="2"/>
</dbReference>
<evidence type="ECO:0000313" key="4">
    <source>
        <dbReference type="EMBL" id="CAI9739417.1"/>
    </source>
</evidence>
<organism evidence="4 5">
    <name type="scientific">Octopus vulgaris</name>
    <name type="common">Common octopus</name>
    <dbReference type="NCBI Taxonomy" id="6645"/>
    <lineage>
        <taxon>Eukaryota</taxon>
        <taxon>Metazoa</taxon>
        <taxon>Spiralia</taxon>
        <taxon>Lophotrochozoa</taxon>
        <taxon>Mollusca</taxon>
        <taxon>Cephalopoda</taxon>
        <taxon>Coleoidea</taxon>
        <taxon>Octopodiformes</taxon>
        <taxon>Octopoda</taxon>
        <taxon>Incirrata</taxon>
        <taxon>Octopodidae</taxon>
        <taxon>Octopus</taxon>
    </lineage>
</organism>
<proteinExistence type="predicted"/>
<keyword evidence="2" id="KW-0732">Signal</keyword>
<keyword evidence="5" id="KW-1185">Reference proteome</keyword>
<dbReference type="Proteomes" id="UP001162480">
    <property type="component" value="Chromosome 23"/>
</dbReference>
<dbReference type="CDD" id="cd01099">
    <property type="entry name" value="PAN_AP_HGF"/>
    <property type="match status" value="1"/>
</dbReference>
<feature type="chain" id="PRO_5041278997" description="Apple domain-containing protein" evidence="2">
    <location>
        <begin position="31"/>
        <end position="1144"/>
    </location>
</feature>
<keyword evidence="1" id="KW-0472">Membrane</keyword>
<dbReference type="PANTHER" id="PTHR36902">
    <property type="entry name" value="ENRICHED IN SURFACE-LABELED PROTEOME PROTEIN 9"/>
    <property type="match status" value="1"/>
</dbReference>
<dbReference type="Gene3D" id="3.50.4.10">
    <property type="entry name" value="Hepatocyte Growth Factor"/>
    <property type="match status" value="3"/>
</dbReference>
<accession>A0AA36FJ07</accession>
<keyword evidence="1" id="KW-1133">Transmembrane helix</keyword>
<gene>
    <name evidence="4" type="ORF">OCTVUL_1B005863</name>
</gene>
<dbReference type="SMART" id="SM00473">
    <property type="entry name" value="PAN_AP"/>
    <property type="match status" value="3"/>
</dbReference>
<feature type="transmembrane region" description="Helical" evidence="1">
    <location>
        <begin position="1113"/>
        <end position="1136"/>
    </location>
</feature>
<evidence type="ECO:0000256" key="2">
    <source>
        <dbReference type="SAM" id="SignalP"/>
    </source>
</evidence>
<keyword evidence="1" id="KW-0812">Transmembrane</keyword>
<evidence type="ECO:0000256" key="1">
    <source>
        <dbReference type="SAM" id="Phobius"/>
    </source>
</evidence>
<sequence length="1144" mass="130823">MLFTNRKSGPDFLLWPLIPLLLVMSQTVAGNTCGTSSTLGITKPFEAHIEGTFTDKSTSILIKEYFQPYGSIDNVELGAVVQTFNGEKIQAILNYTSSELFYIADDVCTVAQGIPRFTNLLPDNRSNVENAFIYSTKDILRMLQDTACVSLPNGTVRGIEAEHFQGNLTDNVQFQDVVVDIYISRDNWTTANDYTKPEPLRIEFCGKVKSSGKTFCNYFDYFYFNYVQDFTFKERESVFEIPPGVYCTGRKTESDIPYLPLEYFVTIEFVDPAENSVKISKLWVSEKYQMVRRDFHPISYADAGHPVTEIYNYLTGTVYTRDNLMLNCSYNTLQNADTNDDDILQHILDVMNGKATRMVDTLQILQLDRENTFYNGQNDWKLIPDRGGPESVITQIPMMLEISYSHKGHKRNFFYNFFDFSDVVSYKDFDTSACYNQTREIVFKIAFKGQYIPSLINAFEKKAHSQIADYGKVNPFRVQNMHLAYDDDYVFVFASIIDPAPPESDVSDISIPIFEDQVYYHEEITLPVYEETAYHEVWYDSLRNLMRIDQYITTILPPFYTPGILTTIHDYNTGVAYYISKDLRNCTVLPISNTSVDAAMQKVGNTSVVRMKTAQQFFFTDQPFKSIGQKTVRGVLCDVYEAVRNDYIVPGRTTPSESTFRYYMANEKDSEKTSEVDDVTSEPVMLEIISESVTYYAIHSFFDFDQAPIPMDVFDIKDCYEITNDFMFQIVFEGKSVDAAVDNPHKFIQIAQTMIANITSVELLRIQEPVVEYDDKHVYLTAKLISFPGIKGDAGVTKPPIKSSDAMNKLENQVVGGYFIVNLDQPESTSYKAVSMRNDVRSTDSELLQMENNLKKFSVYKRDTNIIKPKVLNTFLKMSVDDCASVCLTLDKKCEGFGFCMNQGDCYLTGEHPDTHPDNFKPQKGCLVFNRNYINEYDKKPGKSMVLKGDKPVDAVSEMDCAKQCTLNKDFSCQSFEYCPDLQECTLSKVHTMNIPDDQISFTPDCDIYSRSFISEFHVTKNTTVKMVNNEIFGGVGLDECAKTCMEMEKWSCNDFDYCESTKECRLVYKDVEHTGQVSFEKSTVCDHYNRIPGTYYQHEVSSSVTVYEKADFIKVAFILLFCGILLGVVAMFIYIRRQRRIGL</sequence>
<feature type="signal peptide" evidence="2">
    <location>
        <begin position="1"/>
        <end position="30"/>
    </location>
</feature>
<dbReference type="InterPro" id="IPR058831">
    <property type="entry name" value="LolA-like_dom_2nd"/>
</dbReference>
<dbReference type="SUPFAM" id="SSF57414">
    <property type="entry name" value="Hairpin loop containing domain-like"/>
    <property type="match status" value="2"/>
</dbReference>
<protein>
    <recommendedName>
        <fullName evidence="3">Apple domain-containing protein</fullName>
    </recommendedName>
</protein>
<reference evidence="4" key="1">
    <citation type="submission" date="2023-08" db="EMBL/GenBank/DDBJ databases">
        <authorList>
            <person name="Alioto T."/>
            <person name="Alioto T."/>
            <person name="Gomez Garrido J."/>
        </authorList>
    </citation>
    <scope>NUCLEOTIDE SEQUENCE</scope>
</reference>
<dbReference type="Pfam" id="PF25898">
    <property type="entry name" value="LolA_2nd_metazoa"/>
    <property type="match status" value="2"/>
</dbReference>
<dbReference type="AlphaFoldDB" id="A0AA36FJ07"/>
<dbReference type="EMBL" id="OX597836">
    <property type="protein sequence ID" value="CAI9739417.1"/>
    <property type="molecule type" value="Genomic_DNA"/>
</dbReference>
<name>A0AA36FJ07_OCTVU</name>
<dbReference type="PROSITE" id="PS50948">
    <property type="entry name" value="PAN"/>
    <property type="match status" value="1"/>
</dbReference>